<comment type="subunit">
    <text evidence="8">The Rnf complex is probably composed of eight subunits, including RnfA, RnfB, RnfC, RnfD, RnfE and RnfG.</text>
</comment>
<dbReference type="NCBIfam" id="TIGR01945">
    <property type="entry name" value="rnfC"/>
    <property type="match status" value="1"/>
</dbReference>
<dbReference type="Gene3D" id="3.40.50.11540">
    <property type="entry name" value="NADH-ubiquinone oxidoreductase 51kDa subunit"/>
    <property type="match status" value="1"/>
</dbReference>
<dbReference type="Pfam" id="PF01512">
    <property type="entry name" value="Complex1_51K"/>
    <property type="match status" value="1"/>
</dbReference>
<keyword evidence="8" id="KW-1003">Cell membrane</keyword>
<evidence type="ECO:0000256" key="4">
    <source>
        <dbReference type="ARBA" id="ARBA00022737"/>
    </source>
</evidence>
<dbReference type="InterPro" id="IPR026902">
    <property type="entry name" value="RnfC_N"/>
</dbReference>
<dbReference type="PANTHER" id="PTHR43034:SF2">
    <property type="entry name" value="ION-TRANSLOCATING OXIDOREDUCTASE COMPLEX SUBUNIT C"/>
    <property type="match status" value="1"/>
</dbReference>
<keyword evidence="8" id="KW-0472">Membrane</keyword>
<feature type="binding site" evidence="8">
    <location>
        <position position="416"/>
    </location>
    <ligand>
        <name>[4Fe-4S] cluster</name>
        <dbReference type="ChEBI" id="CHEBI:49883"/>
        <label>2</label>
    </ligand>
</feature>
<feature type="binding site" evidence="8">
    <location>
        <position position="419"/>
    </location>
    <ligand>
        <name>[4Fe-4S] cluster</name>
        <dbReference type="ChEBI" id="CHEBI:49883"/>
        <label>2</label>
    </ligand>
</feature>
<keyword evidence="3 8" id="KW-0479">Metal-binding</keyword>
<protein>
    <recommendedName>
        <fullName evidence="8">Ion-translocating oxidoreductase complex subunit C</fullName>
        <ecNumber evidence="8">7.-.-.-</ecNumber>
    </recommendedName>
    <alternativeName>
        <fullName evidence="8">Rnf electron transport complex subunit C</fullName>
    </alternativeName>
</protein>
<dbReference type="SUPFAM" id="SSF142019">
    <property type="entry name" value="Nqo1 FMN-binding domain-like"/>
    <property type="match status" value="1"/>
</dbReference>
<keyword evidence="8" id="KW-1278">Translocase</keyword>
<organism evidence="10 11">
    <name type="scientific">Methanoliparum thermophilum</name>
    <dbReference type="NCBI Taxonomy" id="2491083"/>
    <lineage>
        <taxon>Archaea</taxon>
        <taxon>Methanobacteriati</taxon>
        <taxon>Methanobacteriota</taxon>
        <taxon>Candidatus Methanoliparia</taxon>
        <taxon>Candidatus Methanoliparales</taxon>
        <taxon>Candidatus Methanoliparaceae</taxon>
        <taxon>Candidatus Methanoliparum</taxon>
    </lineage>
</organism>
<feature type="binding site" evidence="8">
    <location>
        <position position="380"/>
    </location>
    <ligand>
        <name>[4Fe-4S] cluster</name>
        <dbReference type="ChEBI" id="CHEBI:49883"/>
        <label>1</label>
    </ligand>
</feature>
<evidence type="ECO:0000256" key="8">
    <source>
        <dbReference type="HAMAP-Rule" id="MF_00461"/>
    </source>
</evidence>
<dbReference type="Pfam" id="PF13183">
    <property type="entry name" value="Fer4_8"/>
    <property type="match status" value="1"/>
</dbReference>
<evidence type="ECO:0000256" key="7">
    <source>
        <dbReference type="ARBA" id="ARBA00023014"/>
    </source>
</evidence>
<dbReference type="GO" id="GO:0016491">
    <property type="term" value="F:oxidoreductase activity"/>
    <property type="evidence" value="ECO:0007669"/>
    <property type="project" value="UniProtKB-ARBA"/>
</dbReference>
<evidence type="ECO:0000256" key="5">
    <source>
        <dbReference type="ARBA" id="ARBA00022982"/>
    </source>
</evidence>
<keyword evidence="6 8" id="KW-0408">Iron</keyword>
<dbReference type="GO" id="GO:0022900">
    <property type="term" value="P:electron transport chain"/>
    <property type="evidence" value="ECO:0007669"/>
    <property type="project" value="UniProtKB-UniRule"/>
</dbReference>
<reference evidence="10 11" key="1">
    <citation type="journal article" date="2019" name="Nat. Microbiol.">
        <title>Wide diversity of methane and short-chain alkane metabolisms in uncultured archaea.</title>
        <authorList>
            <person name="Borrel G."/>
            <person name="Adam P.S."/>
            <person name="McKay L.J."/>
            <person name="Chen L.X."/>
            <person name="Sierra-Garcia I.N."/>
            <person name="Sieber C.M."/>
            <person name="Letourneur Q."/>
            <person name="Ghozlane A."/>
            <person name="Andersen G.L."/>
            <person name="Li W.J."/>
            <person name="Hallam S.J."/>
            <person name="Muyzer G."/>
            <person name="de Oliveira V.M."/>
            <person name="Inskeep W.P."/>
            <person name="Banfield J.F."/>
            <person name="Gribaldo S."/>
        </authorList>
    </citation>
    <scope>NUCLEOTIDE SEQUENCE [LARGE SCALE GENOMIC DNA]</scope>
    <source>
        <strain evidence="10">NM1a</strain>
    </source>
</reference>
<evidence type="ECO:0000256" key="2">
    <source>
        <dbReference type="ARBA" id="ARBA00022485"/>
    </source>
</evidence>
<keyword evidence="2 8" id="KW-0004">4Fe-4S</keyword>
<evidence type="ECO:0000313" key="11">
    <source>
        <dbReference type="Proteomes" id="UP000317158"/>
    </source>
</evidence>
<evidence type="ECO:0000256" key="1">
    <source>
        <dbReference type="ARBA" id="ARBA00022448"/>
    </source>
</evidence>
<evidence type="ECO:0000256" key="3">
    <source>
        <dbReference type="ARBA" id="ARBA00022723"/>
    </source>
</evidence>
<dbReference type="EC" id="7.-.-.-" evidence="8"/>
<feature type="domain" description="4Fe-4S ferredoxin-type" evidence="9">
    <location>
        <begin position="403"/>
        <end position="432"/>
    </location>
</feature>
<comment type="function">
    <text evidence="8">Part of a membrane-bound complex that couples electron transfer with translocation of ions across the membrane.</text>
</comment>
<comment type="subcellular location">
    <subcellularLocation>
        <location evidence="8">Cell membrane</location>
        <topology evidence="8">Peripheral membrane protein</topology>
    </subcellularLocation>
</comment>
<keyword evidence="4 8" id="KW-0677">Repeat</keyword>
<dbReference type="AlphaFoldDB" id="A0A520KUI9"/>
<dbReference type="Gene3D" id="3.30.70.20">
    <property type="match status" value="1"/>
</dbReference>
<evidence type="ECO:0000313" key="10">
    <source>
        <dbReference type="EMBL" id="RZN65616.1"/>
    </source>
</evidence>
<dbReference type="InterPro" id="IPR011538">
    <property type="entry name" value="Nuo51_FMN-bd"/>
</dbReference>
<feature type="binding site" evidence="8">
    <location>
        <position position="413"/>
    </location>
    <ligand>
        <name>[4Fe-4S] cluster</name>
        <dbReference type="ChEBI" id="CHEBI:49883"/>
        <label>2</label>
    </ligand>
</feature>
<dbReference type="GO" id="GO:0051539">
    <property type="term" value="F:4 iron, 4 sulfur cluster binding"/>
    <property type="evidence" value="ECO:0007669"/>
    <property type="project" value="UniProtKB-KW"/>
</dbReference>
<dbReference type="PROSITE" id="PS51379">
    <property type="entry name" value="4FE4S_FER_2"/>
    <property type="match status" value="2"/>
</dbReference>
<dbReference type="EMBL" id="RXIF01000001">
    <property type="protein sequence ID" value="RZN65616.1"/>
    <property type="molecule type" value="Genomic_DNA"/>
</dbReference>
<accession>A0A520KUI9</accession>
<dbReference type="PROSITE" id="PS00198">
    <property type="entry name" value="4FE4S_FER_1"/>
    <property type="match status" value="2"/>
</dbReference>
<dbReference type="GO" id="GO:0009055">
    <property type="term" value="F:electron transfer activity"/>
    <property type="evidence" value="ECO:0007669"/>
    <property type="project" value="InterPro"/>
</dbReference>
<dbReference type="InterPro" id="IPR010208">
    <property type="entry name" value="Ion_transpt_RnfC/RsxC"/>
</dbReference>
<dbReference type="InterPro" id="IPR037225">
    <property type="entry name" value="Nuo51_FMN-bd_sf"/>
</dbReference>
<name>A0A520KUI9_METT2</name>
<feature type="domain" description="4Fe-4S ferredoxin-type" evidence="9">
    <location>
        <begin position="363"/>
        <end position="394"/>
    </location>
</feature>
<dbReference type="Pfam" id="PF10531">
    <property type="entry name" value="SLBB"/>
    <property type="match status" value="1"/>
</dbReference>
<dbReference type="Proteomes" id="UP000317158">
    <property type="component" value="Unassembled WGS sequence"/>
</dbReference>
<feature type="binding site" evidence="8">
    <location>
        <position position="377"/>
    </location>
    <ligand>
        <name>[4Fe-4S] cluster</name>
        <dbReference type="ChEBI" id="CHEBI:49883"/>
        <label>1</label>
    </ligand>
</feature>
<feature type="binding site" evidence="8">
    <location>
        <position position="423"/>
    </location>
    <ligand>
        <name>[4Fe-4S] cluster</name>
        <dbReference type="ChEBI" id="CHEBI:49883"/>
        <label>1</label>
    </ligand>
</feature>
<keyword evidence="5 8" id="KW-0249">Electron transport</keyword>
<evidence type="ECO:0000259" key="9">
    <source>
        <dbReference type="PROSITE" id="PS51379"/>
    </source>
</evidence>
<dbReference type="InterPro" id="IPR017900">
    <property type="entry name" value="4Fe4S_Fe_S_CS"/>
</dbReference>
<dbReference type="PANTHER" id="PTHR43034">
    <property type="entry name" value="ION-TRANSLOCATING OXIDOREDUCTASE COMPLEX SUBUNIT C"/>
    <property type="match status" value="1"/>
</dbReference>
<keyword evidence="7 8" id="KW-0411">Iron-sulfur</keyword>
<evidence type="ECO:0000256" key="6">
    <source>
        <dbReference type="ARBA" id="ARBA00023004"/>
    </source>
</evidence>
<feature type="binding site" evidence="8">
    <location>
        <position position="384"/>
    </location>
    <ligand>
        <name>[4Fe-4S] cluster</name>
        <dbReference type="ChEBI" id="CHEBI:49883"/>
        <label>2</label>
    </ligand>
</feature>
<dbReference type="GO" id="GO:0005886">
    <property type="term" value="C:plasma membrane"/>
    <property type="evidence" value="ECO:0007669"/>
    <property type="project" value="UniProtKB-SubCell"/>
</dbReference>
<dbReference type="HAMAP" id="MF_00461">
    <property type="entry name" value="RsxC_RnfC"/>
    <property type="match status" value="1"/>
</dbReference>
<keyword evidence="1 8" id="KW-0813">Transport</keyword>
<gene>
    <name evidence="10" type="primary">rsxC</name>
    <name evidence="8" type="synonym">rnfC</name>
    <name evidence="10" type="ORF">EF806_00040</name>
</gene>
<dbReference type="InterPro" id="IPR019554">
    <property type="entry name" value="Soluble_ligand-bd"/>
</dbReference>
<dbReference type="SUPFAM" id="SSF46548">
    <property type="entry name" value="alpha-helical ferredoxin"/>
    <property type="match status" value="1"/>
</dbReference>
<feature type="binding site" evidence="8">
    <location>
        <position position="374"/>
    </location>
    <ligand>
        <name>[4Fe-4S] cluster</name>
        <dbReference type="ChEBI" id="CHEBI:49883"/>
        <label>1</label>
    </ligand>
</feature>
<sequence length="444" mass="49009">MNIRRFIWPLSYKGVQVPDSKLSRNNRVEKAKIPEIATIYLQQHIGAPCEPLVEVDDYVSIGEKIGDSKSFISAPIHSSVSGIVLSIEKKNHPSSGLKKEAILIESDNKEKWIDREKLNDISELKKEDLLHIIRESGLVGLGGAAFPTHVKLSPKTKIDTLILNGCECEPYITSDHRLMVEEGDKIVKGAEIFAKILDAENVLIAIEDNKPDAISIIDSIIKDYNLNNFKILKMKTKYPHGFEKTLIFLATGREVPLFIENRAGLPADVGVVVQNVGTAKAAYDAVYEGKPLIDRVVTVTGDVKEQKNLLVRIGTKFSELIDFCGGFNGKVEKVVMGGPMMGICQNDLDISTVKATNCLLVFGDKYKDKNLSPCIRCGNCVKVCPVNLVPTDLAKYARVRKFDLCKANNIDACMGCGSCSFVCPSKIELAQLIAWAKNETRNIK</sequence>
<comment type="cofactor">
    <cofactor evidence="8">
        <name>[4Fe-4S] cluster</name>
        <dbReference type="ChEBI" id="CHEBI:49883"/>
    </cofactor>
    <text evidence="8">Binds 2 [4Fe-4S] clusters per subunit.</text>
</comment>
<dbReference type="InterPro" id="IPR017896">
    <property type="entry name" value="4Fe4S_Fe-S-bd"/>
</dbReference>
<dbReference type="GO" id="GO:0046872">
    <property type="term" value="F:metal ion binding"/>
    <property type="evidence" value="ECO:0007669"/>
    <property type="project" value="UniProtKB-KW"/>
</dbReference>
<dbReference type="NCBIfam" id="NF003454">
    <property type="entry name" value="PRK05035.1"/>
    <property type="match status" value="1"/>
</dbReference>
<comment type="similarity">
    <text evidence="8">Belongs to the 4Fe4S bacterial-type ferredoxin family. RnfC subfamily.</text>
</comment>
<proteinExistence type="inferred from homology"/>
<comment type="caution">
    <text evidence="10">The sequence shown here is derived from an EMBL/GenBank/DDBJ whole genome shotgun (WGS) entry which is preliminary data.</text>
</comment>
<dbReference type="Pfam" id="PF13375">
    <property type="entry name" value="RnfC_N"/>
    <property type="match status" value="1"/>
</dbReference>